<proteinExistence type="predicted"/>
<dbReference type="InterPro" id="IPR025960">
    <property type="entry name" value="RVT_N"/>
</dbReference>
<keyword evidence="1" id="KW-0812">Transmembrane</keyword>
<feature type="domain" description="Group II intron maturase-specific" evidence="2">
    <location>
        <begin position="367"/>
        <end position="423"/>
    </location>
</feature>
<dbReference type="AlphaFoldDB" id="A0A3G3MI06"/>
<dbReference type="InterPro" id="IPR013597">
    <property type="entry name" value="Mat_intron_G2"/>
</dbReference>
<sequence length="478" mass="56807">MNSMKLNRNFNIINWKYIYWKKIYKYLSNLRARIYKASVVESYEQTCTLQVKLVSSPLIKIIAFKHIANSESNKSFIQEIIGNNNCFRSFHLGYLISYLNFTDNLDLDVFIHHQARYISKYQQKLRYLVEEIKQIVIVWSLEPCIANVSCVNNVWYLSFNKDQPINYVLNKGFQYNWSFINISLDSIFYVLSKYSIINRITVASQLKSYIFSLLRKGVLINSLRYLNKPLSMPKINSSDLHLGYILAQMLISSLCYENSILVQYKLNSLCLTNLYVLNYLTNLLVISNSYMGIKIWQQSFFLLLLSHGVFIKNKKIANLSNGFYFYSCFSYCSTNLIIKPSLYSQFCLLQRISINLFAFRGMASFILIIQLNMILLTWVRYFRNVNMRKIFSLLDYLIYLKVRSNIINRYSSRSCTKIKKQYFASFKCYFNTRLRRGNWIFSDLLKGQKYYKLFFYVNYFGCNFKKVYVRGLIRLYNC</sequence>
<accession>A0A3G3MI06</accession>
<keyword evidence="1" id="KW-1133">Transmembrane helix</keyword>
<dbReference type="Pfam" id="PF08388">
    <property type="entry name" value="GIIM"/>
    <property type="match status" value="1"/>
</dbReference>
<feature type="transmembrane region" description="Helical" evidence="1">
    <location>
        <begin position="362"/>
        <end position="382"/>
    </location>
</feature>
<evidence type="ECO:0000259" key="3">
    <source>
        <dbReference type="Pfam" id="PF13655"/>
    </source>
</evidence>
<geneLocation type="plastid" evidence="4"/>
<name>A0A3G3MI06_9FLOR</name>
<keyword evidence="1" id="KW-0472">Membrane</keyword>
<dbReference type="EMBL" id="MH281630">
    <property type="protein sequence ID" value="AYR06454.1"/>
    <property type="molecule type" value="Genomic_DNA"/>
</dbReference>
<reference evidence="4" key="1">
    <citation type="journal article" date="2018" name="Genome Biol. Evol.">
        <title>Mitochondrial and Plastid Genomes from Coralline Red Algae Provide Insights into the Incongruent Evolutionary Histories of Organelles.</title>
        <authorList>
            <person name="Lee J."/>
            <person name="Song H.J."/>
            <person name="In Park S."/>
            <person name="Lee Y.M."/>
            <person name="Jeong S.Y."/>
            <person name="Oh Cho T."/>
            <person name="Kim J.H."/>
            <person name="Choi H.G."/>
            <person name="Choi C.G."/>
            <person name="Nelson W.A."/>
            <person name="Fredericq S."/>
            <person name="Bhattacharya D."/>
            <person name="Su Yoon H."/>
        </authorList>
    </citation>
    <scope>NUCLEOTIDE SEQUENCE</scope>
</reference>
<keyword evidence="4" id="KW-0934">Plastid</keyword>
<evidence type="ECO:0000259" key="2">
    <source>
        <dbReference type="Pfam" id="PF08388"/>
    </source>
</evidence>
<evidence type="ECO:0008006" key="5">
    <source>
        <dbReference type="Google" id="ProtNLM"/>
    </source>
</evidence>
<organism evidence="4">
    <name type="scientific">Rhodogorgon sp</name>
    <dbReference type="NCBI Taxonomy" id="2485824"/>
    <lineage>
        <taxon>Eukaryota</taxon>
        <taxon>Rhodophyta</taxon>
        <taxon>Florideophyceae</taxon>
        <taxon>Corallinophycidae</taxon>
        <taxon>Rhodogorgonales</taxon>
        <taxon>Rhodogorgonaceae</taxon>
        <taxon>Rhodogorgon</taxon>
    </lineage>
</organism>
<gene>
    <name evidence="4" type="primary">orf456</name>
</gene>
<evidence type="ECO:0000313" key="4">
    <source>
        <dbReference type="EMBL" id="AYR06454.1"/>
    </source>
</evidence>
<dbReference type="Pfam" id="PF13655">
    <property type="entry name" value="RVT_N"/>
    <property type="match status" value="1"/>
</dbReference>
<evidence type="ECO:0000256" key="1">
    <source>
        <dbReference type="SAM" id="Phobius"/>
    </source>
</evidence>
<protein>
    <recommendedName>
        <fullName evidence="5">Reverse transcriptase N-terminal domain-containing protein</fullName>
    </recommendedName>
</protein>
<feature type="domain" description="Reverse transcriptase N-terminal" evidence="3">
    <location>
        <begin position="15"/>
        <end position="72"/>
    </location>
</feature>